<sequence>MNLVTISLCMILKNEEDVIGRCLDSVQDLVDEINIIDTGSTDQTKEIVSHYTNRIFDFTWIDDFAAARNFAFKQATQDYILWLDADDILRVQDQELLDLLKRNLAPSVDAVSMHYNLTFDYQGNVSHSLRRNRLVKRSNHFQWHGAVHEYLAVGGNILQSEISVTHLGKPHEPEHSDRNLRIYEQQIAKGITFTPRDLFYYANECFDHRLYQKAIRYYNQFLDTEKGWSEDCISACGKVADAHLELQEKNKAVEFVLKSFSYDTPRAENCCRLGLIHLTHGEIEQAVFWYDLATKLDHKNIQDKSGFINNSCYTWVPHVQLCVCYDRLGKYRLAKEHNDKAKAYDPQNPAILHNEDYLNTILWEKKK</sequence>
<protein>
    <submittedName>
        <fullName evidence="2">Glycosyltransferase involved in cell wall biosynthesis</fullName>
    </submittedName>
</protein>
<dbReference type="SMART" id="SM00028">
    <property type="entry name" value="TPR"/>
    <property type="match status" value="3"/>
</dbReference>
<dbReference type="SUPFAM" id="SSF48452">
    <property type="entry name" value="TPR-like"/>
    <property type="match status" value="1"/>
</dbReference>
<comment type="caution">
    <text evidence="2">The sequence shown here is derived from an EMBL/GenBank/DDBJ whole genome shotgun (WGS) entry which is preliminary data.</text>
</comment>
<dbReference type="AlphaFoldDB" id="A0A841PXK5"/>
<dbReference type="PANTHER" id="PTHR43630">
    <property type="entry name" value="POLY-BETA-1,6-N-ACETYL-D-GLUCOSAMINE SYNTHASE"/>
    <property type="match status" value="1"/>
</dbReference>
<dbReference type="GO" id="GO:0016740">
    <property type="term" value="F:transferase activity"/>
    <property type="evidence" value="ECO:0007669"/>
    <property type="project" value="UniProtKB-KW"/>
</dbReference>
<evidence type="ECO:0000313" key="2">
    <source>
        <dbReference type="EMBL" id="MBB6449213.1"/>
    </source>
</evidence>
<evidence type="ECO:0000313" key="3">
    <source>
        <dbReference type="Proteomes" id="UP000568839"/>
    </source>
</evidence>
<keyword evidence="3" id="KW-1185">Reference proteome</keyword>
<feature type="domain" description="Glycosyltransferase 2-like" evidence="1">
    <location>
        <begin position="7"/>
        <end position="127"/>
    </location>
</feature>
<gene>
    <name evidence="2" type="ORF">HNR44_001162</name>
</gene>
<dbReference type="Pfam" id="PF00535">
    <property type="entry name" value="Glycos_transf_2"/>
    <property type="match status" value="1"/>
</dbReference>
<dbReference type="Proteomes" id="UP000568839">
    <property type="component" value="Unassembled WGS sequence"/>
</dbReference>
<dbReference type="CDD" id="cd02511">
    <property type="entry name" value="Beta4Glucosyltransferase"/>
    <property type="match status" value="1"/>
</dbReference>
<dbReference type="Gene3D" id="1.25.40.10">
    <property type="entry name" value="Tetratricopeptide repeat domain"/>
    <property type="match status" value="1"/>
</dbReference>
<keyword evidence="2" id="KW-0808">Transferase</keyword>
<dbReference type="InterPro" id="IPR019734">
    <property type="entry name" value="TPR_rpt"/>
</dbReference>
<dbReference type="InterPro" id="IPR001173">
    <property type="entry name" value="Glyco_trans_2-like"/>
</dbReference>
<dbReference type="EMBL" id="JACHHJ010000001">
    <property type="protein sequence ID" value="MBB6449213.1"/>
    <property type="molecule type" value="Genomic_DNA"/>
</dbReference>
<proteinExistence type="predicted"/>
<dbReference type="Gene3D" id="3.90.550.10">
    <property type="entry name" value="Spore Coat Polysaccharide Biosynthesis Protein SpsA, Chain A"/>
    <property type="match status" value="1"/>
</dbReference>
<dbReference type="InterPro" id="IPR029044">
    <property type="entry name" value="Nucleotide-diphossugar_trans"/>
</dbReference>
<name>A0A841PXK5_9BACL</name>
<reference evidence="2 3" key="1">
    <citation type="submission" date="2020-08" db="EMBL/GenBank/DDBJ databases">
        <title>Genomic Encyclopedia of Type Strains, Phase IV (KMG-IV): sequencing the most valuable type-strain genomes for metagenomic binning, comparative biology and taxonomic classification.</title>
        <authorList>
            <person name="Goeker M."/>
        </authorList>
    </citation>
    <scope>NUCLEOTIDE SEQUENCE [LARGE SCALE GENOMIC DNA]</scope>
    <source>
        <strain evidence="2 3">DSM 21769</strain>
    </source>
</reference>
<dbReference type="SUPFAM" id="SSF53448">
    <property type="entry name" value="Nucleotide-diphospho-sugar transferases"/>
    <property type="match status" value="1"/>
</dbReference>
<dbReference type="Pfam" id="PF13181">
    <property type="entry name" value="TPR_8"/>
    <property type="match status" value="1"/>
</dbReference>
<dbReference type="InterPro" id="IPR011990">
    <property type="entry name" value="TPR-like_helical_dom_sf"/>
</dbReference>
<dbReference type="PANTHER" id="PTHR43630:SF2">
    <property type="entry name" value="GLYCOSYLTRANSFERASE"/>
    <property type="match status" value="1"/>
</dbReference>
<evidence type="ECO:0000259" key="1">
    <source>
        <dbReference type="Pfam" id="PF00535"/>
    </source>
</evidence>
<accession>A0A841PXK5</accession>
<organism evidence="2 3">
    <name type="scientific">Geomicrobium halophilum</name>
    <dbReference type="NCBI Taxonomy" id="549000"/>
    <lineage>
        <taxon>Bacteria</taxon>
        <taxon>Bacillati</taxon>
        <taxon>Bacillota</taxon>
        <taxon>Bacilli</taxon>
        <taxon>Bacillales</taxon>
        <taxon>Geomicrobium</taxon>
    </lineage>
</organism>